<sequence length="207" mass="21313">MQVDVLDHPLAAVALTLLRDETTPRVSFRSALHDLATMLIYEATRGLPTVAVPVTTPLAETTGARLAAEPVVVPVLRAGLGMLPAAHALIPDAVSAFIGLARDEETFQPTVYLESVPADLSERPVLLLDPMLATGGSALHALRLLAARGASGVVVVSVVSAPEGIAALEASGLDIRVVTATVDEGLNETAYIVPGLGDAGDRLFGAV</sequence>
<dbReference type="InterPro" id="IPR050054">
    <property type="entry name" value="UPRTase/APRTase"/>
</dbReference>
<dbReference type="PANTHER" id="PTHR32315:SF4">
    <property type="entry name" value="URACIL PHOSPHORIBOSYLTRANSFERASE, CHLOROPLASTIC"/>
    <property type="match status" value="1"/>
</dbReference>
<evidence type="ECO:0000256" key="6">
    <source>
        <dbReference type="ARBA" id="ARBA00022676"/>
    </source>
</evidence>
<feature type="domain" description="Phosphoribosyltransferase" evidence="11">
    <location>
        <begin position="5"/>
        <end position="205"/>
    </location>
</feature>
<keyword evidence="9" id="KW-0342">GTP-binding</keyword>
<evidence type="ECO:0000256" key="8">
    <source>
        <dbReference type="ARBA" id="ARBA00022741"/>
    </source>
</evidence>
<dbReference type="InterPro" id="IPR000836">
    <property type="entry name" value="PRTase_dom"/>
</dbReference>
<evidence type="ECO:0000256" key="4">
    <source>
        <dbReference type="ARBA" id="ARBA00011894"/>
    </source>
</evidence>
<dbReference type="Gene3D" id="3.40.50.2020">
    <property type="match status" value="1"/>
</dbReference>
<gene>
    <name evidence="12" type="primary">upp</name>
    <name evidence="12" type="ORF">I7412_00600</name>
</gene>
<comment type="cofactor">
    <cofactor evidence="1">
        <name>Mg(2+)</name>
        <dbReference type="ChEBI" id="CHEBI:18420"/>
    </cofactor>
</comment>
<evidence type="ECO:0000256" key="10">
    <source>
        <dbReference type="NCBIfam" id="TIGR01091"/>
    </source>
</evidence>
<dbReference type="Pfam" id="PF14681">
    <property type="entry name" value="UPRTase"/>
    <property type="match status" value="1"/>
</dbReference>
<evidence type="ECO:0000313" key="13">
    <source>
        <dbReference type="Proteomes" id="UP000604475"/>
    </source>
</evidence>
<dbReference type="GO" id="GO:0006223">
    <property type="term" value="P:uracil salvage"/>
    <property type="evidence" value="ECO:0007669"/>
    <property type="project" value="InterPro"/>
</dbReference>
<organism evidence="12 13">
    <name type="scientific">Frankia nepalensis</name>
    <dbReference type="NCBI Taxonomy" id="1836974"/>
    <lineage>
        <taxon>Bacteria</taxon>
        <taxon>Bacillati</taxon>
        <taxon>Actinomycetota</taxon>
        <taxon>Actinomycetes</taxon>
        <taxon>Frankiales</taxon>
        <taxon>Frankiaceae</taxon>
        <taxon>Frankia</taxon>
    </lineage>
</organism>
<keyword evidence="6 12" id="KW-0328">Glycosyltransferase</keyword>
<dbReference type="NCBIfam" id="TIGR01091">
    <property type="entry name" value="upp"/>
    <property type="match status" value="1"/>
</dbReference>
<reference evidence="12" key="1">
    <citation type="submission" date="2020-12" db="EMBL/GenBank/DDBJ databases">
        <title>Genomic characterization of non-nitrogen-fixing Frankia strains.</title>
        <authorList>
            <person name="Carlos-Shanley C."/>
            <person name="Guerra T."/>
            <person name="Hahn D."/>
        </authorList>
    </citation>
    <scope>NUCLEOTIDE SEQUENCE</scope>
    <source>
        <strain evidence="12">CN6</strain>
    </source>
</reference>
<evidence type="ECO:0000256" key="1">
    <source>
        <dbReference type="ARBA" id="ARBA00001946"/>
    </source>
</evidence>
<evidence type="ECO:0000256" key="9">
    <source>
        <dbReference type="ARBA" id="ARBA00023134"/>
    </source>
</evidence>
<comment type="pathway">
    <text evidence="2">Pyrimidine metabolism; UMP biosynthesis via salvage pathway; UMP from uracil: step 1/1.</text>
</comment>
<dbReference type="GO" id="GO:0005525">
    <property type="term" value="F:GTP binding"/>
    <property type="evidence" value="ECO:0007669"/>
    <property type="project" value="UniProtKB-KW"/>
</dbReference>
<keyword evidence="7 12" id="KW-0808">Transferase</keyword>
<dbReference type="CDD" id="cd06223">
    <property type="entry name" value="PRTases_typeI"/>
    <property type="match status" value="1"/>
</dbReference>
<dbReference type="NCBIfam" id="NF001097">
    <property type="entry name" value="PRK00129.1"/>
    <property type="match status" value="1"/>
</dbReference>
<dbReference type="InterPro" id="IPR005765">
    <property type="entry name" value="UPRT"/>
</dbReference>
<evidence type="ECO:0000256" key="2">
    <source>
        <dbReference type="ARBA" id="ARBA00005180"/>
    </source>
</evidence>
<comment type="similarity">
    <text evidence="3">Belongs to the UPRTase family.</text>
</comment>
<protein>
    <recommendedName>
        <fullName evidence="4 10">Uracil phosphoribosyltransferase</fullName>
        <ecNumber evidence="4 10">2.4.2.9</ecNumber>
    </recommendedName>
</protein>
<dbReference type="EC" id="2.4.2.9" evidence="4 10"/>
<keyword evidence="8" id="KW-0547">Nucleotide-binding</keyword>
<dbReference type="PANTHER" id="PTHR32315">
    <property type="entry name" value="ADENINE PHOSPHORIBOSYLTRANSFERASE"/>
    <property type="match status" value="1"/>
</dbReference>
<proteinExistence type="inferred from homology"/>
<accession>A0A937R8H6</accession>
<keyword evidence="13" id="KW-1185">Reference proteome</keyword>
<evidence type="ECO:0000256" key="7">
    <source>
        <dbReference type="ARBA" id="ARBA00022679"/>
    </source>
</evidence>
<dbReference type="SUPFAM" id="SSF53271">
    <property type="entry name" value="PRTase-like"/>
    <property type="match status" value="1"/>
</dbReference>
<comment type="caution">
    <text evidence="12">The sequence shown here is derived from an EMBL/GenBank/DDBJ whole genome shotgun (WGS) entry which is preliminary data.</text>
</comment>
<keyword evidence="5" id="KW-0021">Allosteric enzyme</keyword>
<dbReference type="EMBL" id="JAEACQ010000027">
    <property type="protein sequence ID" value="MBL7625702.1"/>
    <property type="molecule type" value="Genomic_DNA"/>
</dbReference>
<evidence type="ECO:0000259" key="11">
    <source>
        <dbReference type="Pfam" id="PF14681"/>
    </source>
</evidence>
<dbReference type="RefSeq" id="WP_203007716.1">
    <property type="nucleotide sequence ID" value="NZ_JADWYU010000288.1"/>
</dbReference>
<evidence type="ECO:0000256" key="5">
    <source>
        <dbReference type="ARBA" id="ARBA00022533"/>
    </source>
</evidence>
<dbReference type="AlphaFoldDB" id="A0A937R8H6"/>
<evidence type="ECO:0000256" key="3">
    <source>
        <dbReference type="ARBA" id="ARBA00009516"/>
    </source>
</evidence>
<dbReference type="FunFam" id="3.40.50.2020:FF:000023">
    <property type="entry name" value="Probable uracil phosphoribosyltransferase"/>
    <property type="match status" value="1"/>
</dbReference>
<name>A0A937R8H6_9ACTN</name>
<dbReference type="Proteomes" id="UP000604475">
    <property type="component" value="Unassembled WGS sequence"/>
</dbReference>
<evidence type="ECO:0000313" key="12">
    <source>
        <dbReference type="EMBL" id="MBL7625702.1"/>
    </source>
</evidence>
<dbReference type="InterPro" id="IPR029057">
    <property type="entry name" value="PRTase-like"/>
</dbReference>
<dbReference type="GO" id="GO:0004845">
    <property type="term" value="F:uracil phosphoribosyltransferase activity"/>
    <property type="evidence" value="ECO:0007669"/>
    <property type="project" value="UniProtKB-UniRule"/>
</dbReference>